<keyword evidence="2" id="KW-0472">Membrane</keyword>
<accession>A0A840FS70</accession>
<gene>
    <name evidence="3" type="ORF">GGD71_006267</name>
</gene>
<reference evidence="3 4" key="1">
    <citation type="submission" date="2020-08" db="EMBL/GenBank/DDBJ databases">
        <title>Genomic Encyclopedia of Type Strains, Phase IV (KMG-V): Genome sequencing to study the core and pangenomes of soil and plant-associated prokaryotes.</title>
        <authorList>
            <person name="Whitman W."/>
        </authorList>
    </citation>
    <scope>NUCLEOTIDE SEQUENCE [LARGE SCALE GENOMIC DNA]</scope>
    <source>
        <strain evidence="3 4">34/80</strain>
    </source>
</reference>
<organism evidence="3 4">
    <name type="scientific">Variovorax guangxiensis</name>
    <dbReference type="NCBI Taxonomy" id="1775474"/>
    <lineage>
        <taxon>Bacteria</taxon>
        <taxon>Pseudomonadati</taxon>
        <taxon>Pseudomonadota</taxon>
        <taxon>Betaproteobacteria</taxon>
        <taxon>Burkholderiales</taxon>
        <taxon>Comamonadaceae</taxon>
        <taxon>Variovorax</taxon>
    </lineage>
</organism>
<evidence type="ECO:0000313" key="3">
    <source>
        <dbReference type="EMBL" id="MBB4225456.1"/>
    </source>
</evidence>
<sequence length="160" mass="16762">MNSPRYRNPHSASRESLAALRAFRLDGLPALAHAQGFPPELTVRARWDGRTQFSSIATARSRRSSWLPRIAGLLAFGALAFGIFVAARDTCTRREAAAGGSYSRSTLAPITASDTASTSPRDGSCKRSPGGFGQSKTRSVSPGGRSDGFSGAGSLAPCCL</sequence>
<dbReference type="EMBL" id="JACIFZ010000012">
    <property type="protein sequence ID" value="MBB4225456.1"/>
    <property type="molecule type" value="Genomic_DNA"/>
</dbReference>
<keyword evidence="2" id="KW-1133">Transmembrane helix</keyword>
<evidence type="ECO:0000256" key="2">
    <source>
        <dbReference type="SAM" id="Phobius"/>
    </source>
</evidence>
<protein>
    <submittedName>
        <fullName evidence="3">Uncharacterized protein</fullName>
    </submittedName>
</protein>
<dbReference type="AlphaFoldDB" id="A0A840FS70"/>
<name>A0A840FS70_9BURK</name>
<keyword evidence="2" id="KW-0812">Transmembrane</keyword>
<feature type="region of interest" description="Disordered" evidence="1">
    <location>
        <begin position="110"/>
        <end position="160"/>
    </location>
</feature>
<proteinExistence type="predicted"/>
<dbReference type="Proteomes" id="UP000524450">
    <property type="component" value="Unassembled WGS sequence"/>
</dbReference>
<evidence type="ECO:0000256" key="1">
    <source>
        <dbReference type="SAM" id="MobiDB-lite"/>
    </source>
</evidence>
<feature type="compositionally biased region" description="Polar residues" evidence="1">
    <location>
        <begin position="110"/>
        <end position="121"/>
    </location>
</feature>
<feature type="transmembrane region" description="Helical" evidence="2">
    <location>
        <begin position="70"/>
        <end position="87"/>
    </location>
</feature>
<comment type="caution">
    <text evidence="3">The sequence shown here is derived from an EMBL/GenBank/DDBJ whole genome shotgun (WGS) entry which is preliminary data.</text>
</comment>
<dbReference type="RefSeq" id="WP_184642211.1">
    <property type="nucleotide sequence ID" value="NZ_JACIFZ010000012.1"/>
</dbReference>
<evidence type="ECO:0000313" key="4">
    <source>
        <dbReference type="Proteomes" id="UP000524450"/>
    </source>
</evidence>